<evidence type="ECO:0000313" key="6">
    <source>
        <dbReference type="Ensembl" id="ENSPEMP00000036695.1"/>
    </source>
</evidence>
<keyword evidence="7" id="KW-1185">Reference proteome</keyword>
<dbReference type="PANTHER" id="PTHR12052:SF5">
    <property type="entry name" value="THIOREDOXIN-LIKE PROTEIN 4A"/>
    <property type="match status" value="1"/>
</dbReference>
<dbReference type="Pfam" id="PF02966">
    <property type="entry name" value="DIM1"/>
    <property type="match status" value="1"/>
</dbReference>
<dbReference type="PANTHER" id="PTHR12052">
    <property type="entry name" value="THIOREDOXIN-LIKE PROTEN 4A, 4B"/>
    <property type="match status" value="1"/>
</dbReference>
<sequence>MLPHLNNGWRVDQATLSEEDRVVVIHLGHDWDPTCMKMDKDRREMEDKLLATKEHSDH</sequence>
<evidence type="ECO:0000256" key="1">
    <source>
        <dbReference type="ARBA" id="ARBA00004123"/>
    </source>
</evidence>
<dbReference type="GO" id="GO:0005682">
    <property type="term" value="C:U5 snRNP"/>
    <property type="evidence" value="ECO:0007669"/>
    <property type="project" value="TreeGrafter"/>
</dbReference>
<dbReference type="Gene3D" id="3.40.30.10">
    <property type="entry name" value="Glutaredoxin"/>
    <property type="match status" value="1"/>
</dbReference>
<dbReference type="SUPFAM" id="SSF52833">
    <property type="entry name" value="Thioredoxin-like"/>
    <property type="match status" value="1"/>
</dbReference>
<evidence type="ECO:0000256" key="2">
    <source>
        <dbReference type="ARBA" id="ARBA00008241"/>
    </source>
</evidence>
<comment type="subcellular location">
    <subcellularLocation>
        <location evidence="1">Nucleus</location>
    </subcellularLocation>
</comment>
<name>A0A8C8W7D1_PERMB</name>
<proteinExistence type="inferred from homology"/>
<accession>A0A8C8W7D1</accession>
<keyword evidence="4" id="KW-0508">mRNA splicing</keyword>
<evidence type="ECO:0000256" key="3">
    <source>
        <dbReference type="ARBA" id="ARBA00022664"/>
    </source>
</evidence>
<protein>
    <recommendedName>
        <fullName evidence="8">Thioredoxin-like protein 4A</fullName>
    </recommendedName>
</protein>
<evidence type="ECO:0008006" key="8">
    <source>
        <dbReference type="Google" id="ProtNLM"/>
    </source>
</evidence>
<reference evidence="6 7" key="1">
    <citation type="submission" date="2018-10" db="EMBL/GenBank/DDBJ databases">
        <title>Improved assembly of the deer mouse Peromyscus maniculatus genome.</title>
        <authorList>
            <person name="Lassance J.-M."/>
            <person name="Hoekstra H.E."/>
        </authorList>
    </citation>
    <scope>NUCLEOTIDE SEQUENCE [LARGE SCALE GENOMIC DNA]</scope>
</reference>
<dbReference type="InterPro" id="IPR036249">
    <property type="entry name" value="Thioredoxin-like_sf"/>
</dbReference>
<evidence type="ECO:0000256" key="4">
    <source>
        <dbReference type="ARBA" id="ARBA00023187"/>
    </source>
</evidence>
<reference evidence="6" key="2">
    <citation type="submission" date="2025-08" db="UniProtKB">
        <authorList>
            <consortium name="Ensembl"/>
        </authorList>
    </citation>
    <scope>IDENTIFICATION</scope>
</reference>
<evidence type="ECO:0000313" key="7">
    <source>
        <dbReference type="Proteomes" id="UP000694547"/>
    </source>
</evidence>
<comment type="similarity">
    <text evidence="2">Belongs to the DIM1 family.</text>
</comment>
<organism evidence="6 7">
    <name type="scientific">Peromyscus maniculatus bairdii</name>
    <name type="common">Prairie deer mouse</name>
    <dbReference type="NCBI Taxonomy" id="230844"/>
    <lineage>
        <taxon>Eukaryota</taxon>
        <taxon>Metazoa</taxon>
        <taxon>Chordata</taxon>
        <taxon>Craniata</taxon>
        <taxon>Vertebrata</taxon>
        <taxon>Euteleostomi</taxon>
        <taxon>Mammalia</taxon>
        <taxon>Eutheria</taxon>
        <taxon>Euarchontoglires</taxon>
        <taxon>Glires</taxon>
        <taxon>Rodentia</taxon>
        <taxon>Myomorpha</taxon>
        <taxon>Muroidea</taxon>
        <taxon>Cricetidae</taxon>
        <taxon>Neotominae</taxon>
        <taxon>Peromyscus</taxon>
    </lineage>
</organism>
<evidence type="ECO:0000256" key="5">
    <source>
        <dbReference type="ARBA" id="ARBA00023242"/>
    </source>
</evidence>
<dbReference type="Proteomes" id="UP000694547">
    <property type="component" value="Chromosome 2"/>
</dbReference>
<keyword evidence="5" id="KW-0539">Nucleus</keyword>
<dbReference type="GeneTree" id="ENSGT00960000190814"/>
<dbReference type="InterPro" id="IPR004123">
    <property type="entry name" value="Dim1"/>
</dbReference>
<keyword evidence="3" id="KW-0507">mRNA processing</keyword>
<dbReference type="GO" id="GO:0046540">
    <property type="term" value="C:U4/U6 x U5 tri-snRNP complex"/>
    <property type="evidence" value="ECO:0007669"/>
    <property type="project" value="InterPro"/>
</dbReference>
<reference evidence="6" key="3">
    <citation type="submission" date="2025-09" db="UniProtKB">
        <authorList>
            <consortium name="Ensembl"/>
        </authorList>
    </citation>
    <scope>IDENTIFICATION</scope>
</reference>
<dbReference type="Ensembl" id="ENSPEMT00000040107.1">
    <property type="protein sequence ID" value="ENSPEMP00000036695.1"/>
    <property type="gene ID" value="ENSPEMG00000027986.1"/>
</dbReference>
<dbReference type="AlphaFoldDB" id="A0A8C8W7D1"/>
<dbReference type="GO" id="GO:0005681">
    <property type="term" value="C:spliceosomal complex"/>
    <property type="evidence" value="ECO:0007669"/>
    <property type="project" value="TreeGrafter"/>
</dbReference>
<dbReference type="GO" id="GO:0000398">
    <property type="term" value="P:mRNA splicing, via spliceosome"/>
    <property type="evidence" value="ECO:0007669"/>
    <property type="project" value="InterPro"/>
</dbReference>